<sequence length="146" mass="17269">MTAVELAKKDPHDRFLCRIAVCLWNFYAAICIMDHLELLMGAQDANELGGRWRLHLIAWQHLTHMAEVSGWKLFKIRPKHHMLDHLAKQVARTQLNPRRVMGCFSDESFLGYLKRIGVKCHVMNMMERLCQRYTLLLSLRWRTRLP</sequence>
<dbReference type="EMBL" id="CAXAMM010000396">
    <property type="protein sequence ID" value="CAK8987245.1"/>
    <property type="molecule type" value="Genomic_DNA"/>
</dbReference>
<protein>
    <submittedName>
        <fullName evidence="1">Uncharacterized protein</fullName>
    </submittedName>
</protein>
<gene>
    <name evidence="1" type="ORF">SCF082_LOCUS892</name>
</gene>
<accession>A0ABP0HEG7</accession>
<reference evidence="1 2" key="1">
    <citation type="submission" date="2024-02" db="EMBL/GenBank/DDBJ databases">
        <authorList>
            <person name="Chen Y."/>
            <person name="Shah S."/>
            <person name="Dougan E. K."/>
            <person name="Thang M."/>
            <person name="Chan C."/>
        </authorList>
    </citation>
    <scope>NUCLEOTIDE SEQUENCE [LARGE SCALE GENOMIC DNA]</scope>
</reference>
<dbReference type="Proteomes" id="UP001642464">
    <property type="component" value="Unassembled WGS sequence"/>
</dbReference>
<keyword evidence="2" id="KW-1185">Reference proteome</keyword>
<name>A0ABP0HEG7_9DINO</name>
<evidence type="ECO:0000313" key="2">
    <source>
        <dbReference type="Proteomes" id="UP001642464"/>
    </source>
</evidence>
<comment type="caution">
    <text evidence="1">The sequence shown here is derived from an EMBL/GenBank/DDBJ whole genome shotgun (WGS) entry which is preliminary data.</text>
</comment>
<proteinExistence type="predicted"/>
<evidence type="ECO:0000313" key="1">
    <source>
        <dbReference type="EMBL" id="CAK8987245.1"/>
    </source>
</evidence>
<organism evidence="1 2">
    <name type="scientific">Durusdinium trenchii</name>
    <dbReference type="NCBI Taxonomy" id="1381693"/>
    <lineage>
        <taxon>Eukaryota</taxon>
        <taxon>Sar</taxon>
        <taxon>Alveolata</taxon>
        <taxon>Dinophyceae</taxon>
        <taxon>Suessiales</taxon>
        <taxon>Symbiodiniaceae</taxon>
        <taxon>Durusdinium</taxon>
    </lineage>
</organism>